<dbReference type="AlphaFoldDB" id="A0A0D3JYA7"/>
<dbReference type="RefSeq" id="XP_005780921.1">
    <property type="nucleotide sequence ID" value="XM_005780864.1"/>
</dbReference>
<proteinExistence type="predicted"/>
<feature type="compositionally biased region" description="Basic and acidic residues" evidence="1">
    <location>
        <begin position="126"/>
        <end position="136"/>
    </location>
</feature>
<reference evidence="2" key="2">
    <citation type="submission" date="2024-10" db="UniProtKB">
        <authorList>
            <consortium name="EnsemblProtists"/>
        </authorList>
    </citation>
    <scope>IDENTIFICATION</scope>
</reference>
<name>A0A0D3JYA7_EMIH1</name>
<evidence type="ECO:0000313" key="3">
    <source>
        <dbReference type="Proteomes" id="UP000013827"/>
    </source>
</evidence>
<dbReference type="Gene3D" id="2.130.10.10">
    <property type="entry name" value="YVTN repeat-like/Quinoprotein amine dehydrogenase"/>
    <property type="match status" value="1"/>
</dbReference>
<dbReference type="SUPFAM" id="SSF50978">
    <property type="entry name" value="WD40 repeat-like"/>
    <property type="match status" value="1"/>
</dbReference>
<evidence type="ECO:0000256" key="1">
    <source>
        <dbReference type="SAM" id="MobiDB-lite"/>
    </source>
</evidence>
<dbReference type="PANTHER" id="PTHR16022">
    <property type="entry name" value="WD REPEAT DOMAIN 60"/>
    <property type="match status" value="1"/>
</dbReference>
<dbReference type="InterPro" id="IPR036322">
    <property type="entry name" value="WD40_repeat_dom_sf"/>
</dbReference>
<dbReference type="GeneID" id="17274038"/>
<organism evidence="2 3">
    <name type="scientific">Emiliania huxleyi (strain CCMP1516)</name>
    <dbReference type="NCBI Taxonomy" id="280463"/>
    <lineage>
        <taxon>Eukaryota</taxon>
        <taxon>Haptista</taxon>
        <taxon>Haptophyta</taxon>
        <taxon>Prymnesiophyceae</taxon>
        <taxon>Isochrysidales</taxon>
        <taxon>Noelaerhabdaceae</taxon>
        <taxon>Emiliania</taxon>
    </lineage>
</organism>
<sequence length="672" mass="70855">MADDEYDDDDHATCTEFEEDEEEEGPAPPSPQRTPTAAAATVKPESTRAPLSPHEHHQVVGQVDAIPRKPHFIAPQTQAERSLHSLRVARREALRKAVELQQESFTLYESAPQTPYELMRREIKLRTKSSQTRDDDSGAATQTEEIERDDQACHAPDDLATTARRALQDQSDSARTAATLSANTARLNRFLGAASAVVEALCVENALAGALGDGGLCPHSELPMASRSAELVPPSPFDGRPPVDISFAPGAGGVLVAYGPHPGDKPRGKRREEVALRRAAAGGILCVWSVHQPAEPREVLRCAGLPTCCAIASAPCRVALAGTAEGAVQLWDLRDSEARYERATLGGAMRALRSAAFSSHGCALNEGHEAPVVALALAPPTAAAEAEDLVATSLDSAGRLLVWQLLEGSLTQLGERLSEEGLPREGDGLNLDAFAYGQTVGARLRLVRTSAVHVCAPPARAVAAVLPATALCLALLPLDPSRCLVGLDNGRLVQVSRYANARPSPAEFAPPPDSSRARAVTCLAFSPSLCSAFLAGRADGSVSLYTLSASLPLLVLEPPALAPAVQLLCCVFLLLDGDATLHFYDLLERRWAPTASAPLYSHAKSGFGTAGCDAQVRLALGARVEARRSGGACCYLGVVGGGGAAAVHLLEEAQAVPRPNEAYRLHEVVDGL</sequence>
<reference evidence="3" key="1">
    <citation type="journal article" date="2013" name="Nature">
        <title>Pan genome of the phytoplankton Emiliania underpins its global distribution.</title>
        <authorList>
            <person name="Read B.A."/>
            <person name="Kegel J."/>
            <person name="Klute M.J."/>
            <person name="Kuo A."/>
            <person name="Lefebvre S.C."/>
            <person name="Maumus F."/>
            <person name="Mayer C."/>
            <person name="Miller J."/>
            <person name="Monier A."/>
            <person name="Salamov A."/>
            <person name="Young J."/>
            <person name="Aguilar M."/>
            <person name="Claverie J.M."/>
            <person name="Frickenhaus S."/>
            <person name="Gonzalez K."/>
            <person name="Herman E.K."/>
            <person name="Lin Y.C."/>
            <person name="Napier J."/>
            <person name="Ogata H."/>
            <person name="Sarno A.F."/>
            <person name="Shmutz J."/>
            <person name="Schroeder D."/>
            <person name="de Vargas C."/>
            <person name="Verret F."/>
            <person name="von Dassow P."/>
            <person name="Valentin K."/>
            <person name="Van de Peer Y."/>
            <person name="Wheeler G."/>
            <person name="Dacks J.B."/>
            <person name="Delwiche C.F."/>
            <person name="Dyhrman S.T."/>
            <person name="Glockner G."/>
            <person name="John U."/>
            <person name="Richards T."/>
            <person name="Worden A.Z."/>
            <person name="Zhang X."/>
            <person name="Grigoriev I.V."/>
            <person name="Allen A.E."/>
            <person name="Bidle K."/>
            <person name="Borodovsky M."/>
            <person name="Bowler C."/>
            <person name="Brownlee C."/>
            <person name="Cock J.M."/>
            <person name="Elias M."/>
            <person name="Gladyshev V.N."/>
            <person name="Groth M."/>
            <person name="Guda C."/>
            <person name="Hadaegh A."/>
            <person name="Iglesias-Rodriguez M.D."/>
            <person name="Jenkins J."/>
            <person name="Jones B.M."/>
            <person name="Lawson T."/>
            <person name="Leese F."/>
            <person name="Lindquist E."/>
            <person name="Lobanov A."/>
            <person name="Lomsadze A."/>
            <person name="Malik S.B."/>
            <person name="Marsh M.E."/>
            <person name="Mackinder L."/>
            <person name="Mock T."/>
            <person name="Mueller-Roeber B."/>
            <person name="Pagarete A."/>
            <person name="Parker M."/>
            <person name="Probert I."/>
            <person name="Quesneville H."/>
            <person name="Raines C."/>
            <person name="Rensing S.A."/>
            <person name="Riano-Pachon D.M."/>
            <person name="Richier S."/>
            <person name="Rokitta S."/>
            <person name="Shiraiwa Y."/>
            <person name="Soanes D.M."/>
            <person name="van der Giezen M."/>
            <person name="Wahlund T.M."/>
            <person name="Williams B."/>
            <person name="Wilson W."/>
            <person name="Wolfe G."/>
            <person name="Wurch L.L."/>
        </authorList>
    </citation>
    <scope>NUCLEOTIDE SEQUENCE</scope>
</reference>
<accession>A0A0D3JYA7</accession>
<dbReference type="Proteomes" id="UP000013827">
    <property type="component" value="Unassembled WGS sequence"/>
</dbReference>
<dbReference type="OMA" id="WPMASAS"/>
<dbReference type="STRING" id="2903.R1D0J0"/>
<feature type="region of interest" description="Disordered" evidence="1">
    <location>
        <begin position="1"/>
        <end position="55"/>
    </location>
</feature>
<protein>
    <recommendedName>
        <fullName evidence="4">WD repeat-containing protein 60</fullName>
    </recommendedName>
</protein>
<feature type="region of interest" description="Disordered" evidence="1">
    <location>
        <begin position="126"/>
        <end position="154"/>
    </location>
</feature>
<dbReference type="KEGG" id="ehx:EMIHUDRAFT_204378"/>
<dbReference type="GO" id="GO:0005929">
    <property type="term" value="C:cilium"/>
    <property type="evidence" value="ECO:0007669"/>
    <property type="project" value="GOC"/>
</dbReference>
<dbReference type="GO" id="GO:0045503">
    <property type="term" value="F:dynein light chain binding"/>
    <property type="evidence" value="ECO:0007669"/>
    <property type="project" value="InterPro"/>
</dbReference>
<dbReference type="GO" id="GO:0005868">
    <property type="term" value="C:cytoplasmic dynein complex"/>
    <property type="evidence" value="ECO:0007669"/>
    <property type="project" value="InterPro"/>
</dbReference>
<dbReference type="GO" id="GO:0045504">
    <property type="term" value="F:dynein heavy chain binding"/>
    <property type="evidence" value="ECO:0007669"/>
    <property type="project" value="InterPro"/>
</dbReference>
<keyword evidence="3" id="KW-1185">Reference proteome</keyword>
<evidence type="ECO:0000313" key="2">
    <source>
        <dbReference type="EnsemblProtists" id="EOD28492"/>
    </source>
</evidence>
<dbReference type="PANTHER" id="PTHR16022:SF0">
    <property type="entry name" value="CYTOPLASMIC DYNEIN 2 INTERMEDIATE CHAIN 1"/>
    <property type="match status" value="1"/>
</dbReference>
<dbReference type="eggNOG" id="KOG1587">
    <property type="taxonomic scope" value="Eukaryota"/>
</dbReference>
<feature type="compositionally biased region" description="Acidic residues" evidence="1">
    <location>
        <begin position="1"/>
        <end position="25"/>
    </location>
</feature>
<dbReference type="EnsemblProtists" id="EOD28492">
    <property type="protein sequence ID" value="EOD28492"/>
    <property type="gene ID" value="EMIHUDRAFT_204378"/>
</dbReference>
<dbReference type="PaxDb" id="2903-EOD28492"/>
<dbReference type="InterPro" id="IPR015943">
    <property type="entry name" value="WD40/YVTN_repeat-like_dom_sf"/>
</dbReference>
<dbReference type="GO" id="GO:0042073">
    <property type="term" value="P:intraciliary transport"/>
    <property type="evidence" value="ECO:0007669"/>
    <property type="project" value="InterPro"/>
</dbReference>
<evidence type="ECO:0008006" key="4">
    <source>
        <dbReference type="Google" id="ProtNLM"/>
    </source>
</evidence>
<dbReference type="InterPro" id="IPR042505">
    <property type="entry name" value="DYNC2I1"/>
</dbReference>
<dbReference type="HOGENOM" id="CLU_010610_0_0_1"/>